<name>A0A2W2FG56_9ACTN</name>
<evidence type="ECO:0000313" key="2">
    <source>
        <dbReference type="Proteomes" id="UP000249304"/>
    </source>
</evidence>
<dbReference type="RefSeq" id="WP_111177971.1">
    <property type="nucleotide sequence ID" value="NZ_POUD01000024.1"/>
</dbReference>
<evidence type="ECO:0008006" key="3">
    <source>
        <dbReference type="Google" id="ProtNLM"/>
    </source>
</evidence>
<reference evidence="1 2" key="1">
    <citation type="submission" date="2018-01" db="EMBL/GenBank/DDBJ databases">
        <title>Draft genome sequence of Nonomuraea sp. KC333.</title>
        <authorList>
            <person name="Sahin N."/>
            <person name="Saygin H."/>
            <person name="Ay H."/>
        </authorList>
    </citation>
    <scope>NUCLEOTIDE SEQUENCE [LARGE SCALE GENOMIC DNA]</scope>
    <source>
        <strain evidence="1 2">KC333</strain>
    </source>
</reference>
<accession>A0A2W2FG56</accession>
<dbReference type="Pfam" id="PF25310">
    <property type="entry name" value="VG15"/>
    <property type="match status" value="1"/>
</dbReference>
<dbReference type="OrthoDB" id="3194844at2"/>
<evidence type="ECO:0000313" key="1">
    <source>
        <dbReference type="EMBL" id="PZG20607.1"/>
    </source>
</evidence>
<proteinExistence type="predicted"/>
<protein>
    <recommendedName>
        <fullName evidence="3">Phage head morphogenesis domain-containing protein</fullName>
    </recommendedName>
</protein>
<dbReference type="Proteomes" id="UP000249304">
    <property type="component" value="Unassembled WGS sequence"/>
</dbReference>
<comment type="caution">
    <text evidence="1">The sequence shown here is derived from an EMBL/GenBank/DDBJ whole genome shotgun (WGS) entry which is preliminary data.</text>
</comment>
<organism evidence="1 2">
    <name type="scientific">Nonomuraea aridisoli</name>
    <dbReference type="NCBI Taxonomy" id="2070368"/>
    <lineage>
        <taxon>Bacteria</taxon>
        <taxon>Bacillati</taxon>
        <taxon>Actinomycetota</taxon>
        <taxon>Actinomycetes</taxon>
        <taxon>Streptosporangiales</taxon>
        <taxon>Streptosporangiaceae</taxon>
        <taxon>Nonomuraea</taxon>
    </lineage>
</organism>
<sequence>MTPEEYRRQQAGVLARLLQLLMPLLGVLQARPSDQQWRAFVQALYPIVMRSRTESWRAAERLYRGQRVLQGAPEGPIEFPRRNYPPEALDKALRRVARGRLAGLDDGQAVPELVRQEAAAVVVRHAQDAGREAIVDAARHDPEALGYARVATGTSTCAFCLMLVSRGPVYKSASAALLRDGTGEPYHDRCDCIAVPVFAREEWPGRAEYEAAERLWREGGRSLNGLRRYLAEQRRQSGEQGGEQAA</sequence>
<dbReference type="EMBL" id="POUD01000024">
    <property type="protein sequence ID" value="PZG20607.1"/>
    <property type="molecule type" value="Genomic_DNA"/>
</dbReference>
<dbReference type="AlphaFoldDB" id="A0A2W2FG56"/>
<keyword evidence="2" id="KW-1185">Reference proteome</keyword>
<gene>
    <name evidence="1" type="ORF">C1J01_08880</name>
</gene>
<dbReference type="InterPro" id="IPR057369">
    <property type="entry name" value="VG15"/>
</dbReference>